<keyword evidence="4" id="KW-0812">Transmembrane</keyword>
<evidence type="ECO:0000313" key="7">
    <source>
        <dbReference type="EMBL" id="CAF1595202.1"/>
    </source>
</evidence>
<evidence type="ECO:0000256" key="1">
    <source>
        <dbReference type="ARBA" id="ARBA00023157"/>
    </source>
</evidence>
<dbReference type="InterPro" id="IPR035914">
    <property type="entry name" value="Sperma_CUB_dom_sf"/>
</dbReference>
<feature type="region of interest" description="Disordered" evidence="3">
    <location>
        <begin position="521"/>
        <end position="546"/>
    </location>
</feature>
<gene>
    <name evidence="7" type="ORF">CJN711_LOCUS34498</name>
</gene>
<evidence type="ECO:0000313" key="8">
    <source>
        <dbReference type="Proteomes" id="UP000663855"/>
    </source>
</evidence>
<dbReference type="PANTHER" id="PTHR24255">
    <property type="entry name" value="COMPLEMENT COMPONENT 1, S SUBCOMPONENT-RELATED"/>
    <property type="match status" value="1"/>
</dbReference>
<dbReference type="CDD" id="cd00041">
    <property type="entry name" value="CUB"/>
    <property type="match status" value="1"/>
</dbReference>
<keyword evidence="4" id="KW-1133">Transmembrane helix</keyword>
<dbReference type="GO" id="GO:0004252">
    <property type="term" value="F:serine-type endopeptidase activity"/>
    <property type="evidence" value="ECO:0007669"/>
    <property type="project" value="TreeGrafter"/>
</dbReference>
<keyword evidence="1" id="KW-1015">Disulfide bond</keyword>
<feature type="chain" id="PRO_5032614582" description="CUB domain-containing protein" evidence="5">
    <location>
        <begin position="21"/>
        <end position="546"/>
    </location>
</feature>
<dbReference type="InterPro" id="IPR000859">
    <property type="entry name" value="CUB_dom"/>
</dbReference>
<comment type="caution">
    <text evidence="2">Lacks conserved residue(s) required for the propagation of feature annotation.</text>
</comment>
<evidence type="ECO:0000256" key="3">
    <source>
        <dbReference type="SAM" id="MobiDB-lite"/>
    </source>
</evidence>
<dbReference type="EMBL" id="CAJNOV010016736">
    <property type="protein sequence ID" value="CAF1595202.1"/>
    <property type="molecule type" value="Genomic_DNA"/>
</dbReference>
<organism evidence="7 8">
    <name type="scientific">Rotaria magnacalcarata</name>
    <dbReference type="NCBI Taxonomy" id="392030"/>
    <lineage>
        <taxon>Eukaryota</taxon>
        <taxon>Metazoa</taxon>
        <taxon>Spiralia</taxon>
        <taxon>Gnathifera</taxon>
        <taxon>Rotifera</taxon>
        <taxon>Eurotatoria</taxon>
        <taxon>Bdelloidea</taxon>
        <taxon>Philodinida</taxon>
        <taxon>Philodinidae</taxon>
        <taxon>Rotaria</taxon>
    </lineage>
</organism>
<dbReference type="PANTHER" id="PTHR24255:SF31">
    <property type="entry name" value="CUBILIN-LIKE PROTEIN"/>
    <property type="match status" value="1"/>
</dbReference>
<dbReference type="InterPro" id="IPR043159">
    <property type="entry name" value="Lectin_gal-bd_sf"/>
</dbReference>
<dbReference type="SUPFAM" id="SSF49854">
    <property type="entry name" value="Spermadhesin, CUB domain"/>
    <property type="match status" value="1"/>
</dbReference>
<dbReference type="AlphaFoldDB" id="A0A816AAS4"/>
<evidence type="ECO:0000256" key="4">
    <source>
        <dbReference type="SAM" id="Phobius"/>
    </source>
</evidence>
<evidence type="ECO:0000259" key="6">
    <source>
        <dbReference type="PROSITE" id="PS01180"/>
    </source>
</evidence>
<dbReference type="GO" id="GO:0005615">
    <property type="term" value="C:extracellular space"/>
    <property type="evidence" value="ECO:0007669"/>
    <property type="project" value="TreeGrafter"/>
</dbReference>
<dbReference type="Gene3D" id="2.60.120.740">
    <property type="match status" value="1"/>
</dbReference>
<feature type="domain" description="CUB" evidence="6">
    <location>
        <begin position="136"/>
        <end position="255"/>
    </location>
</feature>
<dbReference type="SMART" id="SM00042">
    <property type="entry name" value="CUB"/>
    <property type="match status" value="1"/>
</dbReference>
<dbReference type="PROSITE" id="PS01180">
    <property type="entry name" value="CUB"/>
    <property type="match status" value="1"/>
</dbReference>
<evidence type="ECO:0000256" key="5">
    <source>
        <dbReference type="SAM" id="SignalP"/>
    </source>
</evidence>
<reference evidence="7" key="1">
    <citation type="submission" date="2021-02" db="EMBL/GenBank/DDBJ databases">
        <authorList>
            <person name="Nowell W R."/>
        </authorList>
    </citation>
    <scope>NUCLEOTIDE SEQUENCE</scope>
</reference>
<dbReference type="Proteomes" id="UP000663855">
    <property type="component" value="Unassembled WGS sequence"/>
</dbReference>
<protein>
    <recommendedName>
        <fullName evidence="6">CUB domain-containing protein</fullName>
    </recommendedName>
</protein>
<sequence>MISKYFFILITLALLQYSYSFQSGYTCETSVTLACPKGRNLLILEVTYSSECPSLEEEKTGGTNYAPSRCIGYYREQASTLCNGQQICTIDNNLGQRPSFLVGKQANCEFTGQSINVDYSCIPDFYSSKLPRIDICSLQSLHGVTEGFIHTPNYPNGYPNNLECSKAVPSPDVGHRLKIYVLNFDVEGLSVLRFFGIKRNNDWLKINNSGEKMSGTLPAYTLLFDDIIETSLMFKSDFANTKRSYSGFLLYFIAIPIRTSRPSTTSTSTITPTTENSSRIDPTIISMLSNNDKSMDLMRSKTAALISNERRHNNVGLTLLVVLLSGILFVCFCAFILYKRRNDRRVRYLTEMFNSFFPSKPKNVSLNTTDNTDETTLNNTVQSKLDVSSMSNDEKFSKANHYDEVFIQTPKAKHVNINEKRENQEKQIFIENLKTCPSPYSSYRRSDNKFNSKEQINEKTKNSNIYSQEPLAQIKFSENLDNDTLLYEYIDLNQSAEQQAAEEPKQEQQQQQQQDVIYDVINPNNERPVHLQTDYDSEMYATPKDI</sequence>
<feature type="transmembrane region" description="Helical" evidence="4">
    <location>
        <begin position="315"/>
        <end position="338"/>
    </location>
</feature>
<feature type="signal peptide" evidence="5">
    <location>
        <begin position="1"/>
        <end position="20"/>
    </location>
</feature>
<evidence type="ECO:0000256" key="2">
    <source>
        <dbReference type="PROSITE-ProRule" id="PRU00059"/>
    </source>
</evidence>
<name>A0A816AAS4_9BILA</name>
<proteinExistence type="predicted"/>
<keyword evidence="5" id="KW-0732">Signal</keyword>
<feature type="region of interest" description="Disordered" evidence="3">
    <location>
        <begin position="440"/>
        <end position="464"/>
    </location>
</feature>
<dbReference type="CDD" id="cd22823">
    <property type="entry name" value="Gal_Rha_Lectin"/>
    <property type="match status" value="1"/>
</dbReference>
<comment type="caution">
    <text evidence="7">The sequence shown here is derived from an EMBL/GenBank/DDBJ whole genome shotgun (WGS) entry which is preliminary data.</text>
</comment>
<feature type="compositionally biased region" description="Basic and acidic residues" evidence="3">
    <location>
        <begin position="444"/>
        <end position="461"/>
    </location>
</feature>
<accession>A0A816AAS4</accession>
<dbReference type="Gene3D" id="2.60.120.290">
    <property type="entry name" value="Spermadhesin, CUB domain"/>
    <property type="match status" value="1"/>
</dbReference>
<keyword evidence="4" id="KW-0472">Membrane</keyword>